<dbReference type="Gene3D" id="3.30.160.250">
    <property type="match status" value="1"/>
</dbReference>
<evidence type="ECO:0000313" key="2">
    <source>
        <dbReference type="EMBL" id="SVE47565.1"/>
    </source>
</evidence>
<accession>A0A383DTK6</accession>
<dbReference type="InterPro" id="IPR051404">
    <property type="entry name" value="TA_system_antitoxin"/>
</dbReference>
<proteinExistence type="predicted"/>
<name>A0A383DTK6_9ZZZZ</name>
<dbReference type="PANTHER" id="PTHR34504:SF2">
    <property type="entry name" value="UPF0150 PROTEIN SSL0259"/>
    <property type="match status" value="1"/>
</dbReference>
<dbReference type="AlphaFoldDB" id="A0A383DTK6"/>
<dbReference type="EMBL" id="UINC01219888">
    <property type="protein sequence ID" value="SVE47565.1"/>
    <property type="molecule type" value="Genomic_DNA"/>
</dbReference>
<dbReference type="Pfam" id="PF15919">
    <property type="entry name" value="HicB_lk_antitox"/>
    <property type="match status" value="1"/>
</dbReference>
<dbReference type="SUPFAM" id="SSF143100">
    <property type="entry name" value="TTHA1013/TTHA0281-like"/>
    <property type="match status" value="1"/>
</dbReference>
<organism evidence="2">
    <name type="scientific">marine metagenome</name>
    <dbReference type="NCBI Taxonomy" id="408172"/>
    <lineage>
        <taxon>unclassified sequences</taxon>
        <taxon>metagenomes</taxon>
        <taxon>ecological metagenomes</taxon>
    </lineage>
</organism>
<gene>
    <name evidence="2" type="ORF">METZ01_LOCUS500419</name>
</gene>
<dbReference type="InterPro" id="IPR031807">
    <property type="entry name" value="HicB-like"/>
</dbReference>
<dbReference type="PANTHER" id="PTHR34504">
    <property type="entry name" value="ANTITOXIN HICB"/>
    <property type="match status" value="1"/>
</dbReference>
<sequence length="78" mass="8631">MRYQVKLTKSEEGVAVSCPGLPGCWSQGATEEEDLENIQDAIVDYLSVVDELTQESETRYVEVARDAKTFGSISQKSD</sequence>
<feature type="domain" description="HicB-like antitoxin of toxin-antitoxin system" evidence="1">
    <location>
        <begin position="8"/>
        <end position="64"/>
    </location>
</feature>
<protein>
    <recommendedName>
        <fullName evidence="1">HicB-like antitoxin of toxin-antitoxin system domain-containing protein</fullName>
    </recommendedName>
</protein>
<evidence type="ECO:0000259" key="1">
    <source>
        <dbReference type="Pfam" id="PF15919"/>
    </source>
</evidence>
<reference evidence="2" key="1">
    <citation type="submission" date="2018-05" db="EMBL/GenBank/DDBJ databases">
        <authorList>
            <person name="Lanie J.A."/>
            <person name="Ng W.-L."/>
            <person name="Kazmierczak K.M."/>
            <person name="Andrzejewski T.M."/>
            <person name="Davidsen T.M."/>
            <person name="Wayne K.J."/>
            <person name="Tettelin H."/>
            <person name="Glass J.I."/>
            <person name="Rusch D."/>
            <person name="Podicherti R."/>
            <person name="Tsui H.-C.T."/>
            <person name="Winkler M.E."/>
        </authorList>
    </citation>
    <scope>NUCLEOTIDE SEQUENCE</scope>
</reference>
<dbReference type="InterPro" id="IPR035069">
    <property type="entry name" value="TTHA1013/TTHA0281-like"/>
</dbReference>